<evidence type="ECO:0000259" key="4">
    <source>
        <dbReference type="PROSITE" id="PS50983"/>
    </source>
</evidence>
<evidence type="ECO:0000256" key="1">
    <source>
        <dbReference type="ARBA" id="ARBA00008814"/>
    </source>
</evidence>
<dbReference type="InterPro" id="IPR002491">
    <property type="entry name" value="ABC_transptr_periplasmic_BD"/>
</dbReference>
<keyword evidence="6" id="KW-1185">Reference proteome</keyword>
<dbReference type="Proteomes" id="UP000663505">
    <property type="component" value="Chromosome"/>
</dbReference>
<organism evidence="5 6">
    <name type="scientific">Alicyclobacillus mengziensis</name>
    <dbReference type="NCBI Taxonomy" id="2931921"/>
    <lineage>
        <taxon>Bacteria</taxon>
        <taxon>Bacillati</taxon>
        <taxon>Bacillota</taxon>
        <taxon>Bacilli</taxon>
        <taxon>Bacillales</taxon>
        <taxon>Alicyclobacillaceae</taxon>
        <taxon>Alicyclobacillus</taxon>
    </lineage>
</organism>
<dbReference type="KEGG" id="afx:JZ786_07520"/>
<dbReference type="AlphaFoldDB" id="A0A9X7Z8V4"/>
<dbReference type="GO" id="GO:0071281">
    <property type="term" value="P:cellular response to iron ion"/>
    <property type="evidence" value="ECO:0007669"/>
    <property type="project" value="TreeGrafter"/>
</dbReference>
<feature type="signal peptide" evidence="3">
    <location>
        <begin position="1"/>
        <end position="33"/>
    </location>
</feature>
<dbReference type="PANTHER" id="PTHR30535">
    <property type="entry name" value="VITAMIN B12-BINDING PROTEIN"/>
    <property type="match status" value="1"/>
</dbReference>
<sequence>MKKSVFIIPTVLTALTLGVAGCGTNTTSGNANAATTSAGSSVSTANHATSSSQTTTSQAASASFPVTLKDGAGHTVTISKQPQHIASTTEGTDEILTALVPKKDIVLVTNYADDPQYSNVASLVKGIPTIQNLTAEQVIAAKPDLVLTASYAKQSVISQIEQAGIPAYEFNTFNSIADIERNIQVVGKLVGQEAKAAKVVTTMQSQLQNVQDAVKGQKKVSVLDYSSYGYAAGSSTTVNDVIVGAGGINAASKLNGWKQITDEEIVKLNPDVIIDANNDKGFVQKILSDPALKNVSAVKNHRVYSVSSADLTSVSQYVTRGVQDVAKLLYPNVQIGNE</sequence>
<name>A0A9X7Z8V4_9BACL</name>
<keyword evidence="3" id="KW-0732">Signal</keyword>
<dbReference type="EMBL" id="CP071182">
    <property type="protein sequence ID" value="QSO48798.1"/>
    <property type="molecule type" value="Genomic_DNA"/>
</dbReference>
<dbReference type="PROSITE" id="PS51257">
    <property type="entry name" value="PROKAR_LIPOPROTEIN"/>
    <property type="match status" value="1"/>
</dbReference>
<comment type="similarity">
    <text evidence="1">Belongs to the bacterial solute-binding protein 8 family.</text>
</comment>
<dbReference type="SUPFAM" id="SSF53807">
    <property type="entry name" value="Helical backbone' metal receptor"/>
    <property type="match status" value="1"/>
</dbReference>
<reference evidence="5 6" key="1">
    <citation type="submission" date="2021-02" db="EMBL/GenBank/DDBJ databases">
        <title>Alicyclobacillus curvatus sp. nov. and Alicyclobacillus mengziensis sp. nov., two acidophilic bacteria isolated from acid mine drainage.</title>
        <authorList>
            <person name="Huang Y."/>
        </authorList>
    </citation>
    <scope>NUCLEOTIDE SEQUENCE [LARGE SCALE GENOMIC DNA]</scope>
    <source>
        <strain evidence="5 6">S30H14</strain>
    </source>
</reference>
<evidence type="ECO:0000313" key="6">
    <source>
        <dbReference type="Proteomes" id="UP000663505"/>
    </source>
</evidence>
<feature type="domain" description="Fe/B12 periplasmic-binding" evidence="4">
    <location>
        <begin position="84"/>
        <end position="333"/>
    </location>
</feature>
<accession>A0A9X7Z8V4</accession>
<dbReference type="Pfam" id="PF01497">
    <property type="entry name" value="Peripla_BP_2"/>
    <property type="match status" value="1"/>
</dbReference>
<dbReference type="Gene3D" id="3.40.50.1980">
    <property type="entry name" value="Nitrogenase molybdenum iron protein domain"/>
    <property type="match status" value="2"/>
</dbReference>
<feature type="chain" id="PRO_5040840981" evidence="3">
    <location>
        <begin position="34"/>
        <end position="338"/>
    </location>
</feature>
<evidence type="ECO:0000256" key="2">
    <source>
        <dbReference type="SAM" id="MobiDB-lite"/>
    </source>
</evidence>
<proteinExistence type="inferred from homology"/>
<feature type="region of interest" description="Disordered" evidence="2">
    <location>
        <begin position="33"/>
        <end position="57"/>
    </location>
</feature>
<gene>
    <name evidence="5" type="ORF">JZ786_07520</name>
</gene>
<evidence type="ECO:0000313" key="5">
    <source>
        <dbReference type="EMBL" id="QSO48798.1"/>
    </source>
</evidence>
<dbReference type="InterPro" id="IPR050902">
    <property type="entry name" value="ABC_Transporter_SBP"/>
</dbReference>
<protein>
    <submittedName>
        <fullName evidence="5">ABC transporter substrate-binding protein</fullName>
    </submittedName>
</protein>
<dbReference type="PROSITE" id="PS50983">
    <property type="entry name" value="FE_B12_PBP"/>
    <property type="match status" value="1"/>
</dbReference>
<dbReference type="PANTHER" id="PTHR30535:SF34">
    <property type="entry name" value="MOLYBDATE-BINDING PROTEIN MOLA"/>
    <property type="match status" value="1"/>
</dbReference>
<evidence type="ECO:0000256" key="3">
    <source>
        <dbReference type="SAM" id="SignalP"/>
    </source>
</evidence>
<dbReference type="RefSeq" id="WP_206658112.1">
    <property type="nucleotide sequence ID" value="NZ_CP071182.1"/>
</dbReference>